<dbReference type="eggNOG" id="arCOG01430">
    <property type="taxonomic scope" value="Archaea"/>
</dbReference>
<dbReference type="RefSeq" id="WP_010900961.1">
    <property type="nucleotide sequence ID" value="NC_002578.1"/>
</dbReference>
<accession>Q9HKR1</accession>
<dbReference type="InterPro" id="IPR050214">
    <property type="entry name" value="Cys_Synth/Cystath_Beta-Synth"/>
</dbReference>
<organism evidence="2 3">
    <name type="scientific">Thermoplasma acidophilum (strain ATCC 25905 / DSM 1728 / JCM 9062 / NBRC 15155 / AMRC-C165)</name>
    <dbReference type="NCBI Taxonomy" id="273075"/>
    <lineage>
        <taxon>Archaea</taxon>
        <taxon>Methanobacteriati</taxon>
        <taxon>Thermoplasmatota</taxon>
        <taxon>Thermoplasmata</taxon>
        <taxon>Thermoplasmatales</taxon>
        <taxon>Thermoplasmataceae</taxon>
        <taxon>Thermoplasma</taxon>
    </lineage>
</organism>
<dbReference type="HOGENOM" id="CLU_021018_1_0_2"/>
<feature type="domain" description="Tryptophan synthase beta chain-like PALP" evidence="1">
    <location>
        <begin position="20"/>
        <end position="270"/>
    </location>
</feature>
<sequence length="299" mass="32862">MIGSNARSQIDDLIDSMHSIGIGNTPFIEVDDGIYAKIEWMNRFGSIKDRPAFFIIYSLKESGDLDGKTLIEASSGNTGLAVSGIAKMLGVRSIIVLPENASPFTKRSIMENGSRVIETPASLGTEGSINRLKEMVSTDDFIWLNQHSNTKNSDSHYYTTAREMVDSMGVPSAIVAGIGTGGTITGIARYFKEIDPGVRVIGVQPAAGSHIHGLRNVSASKYRGIIDRYGHLIDEIVYVNEDQAISEIRRYYEKSGQLIGISAGANLYASRLFHERYRKIFTVFPDSGEKYREEIGPLI</sequence>
<dbReference type="PANTHER" id="PTHR10314">
    <property type="entry name" value="CYSTATHIONINE BETA-SYNTHASE"/>
    <property type="match status" value="1"/>
</dbReference>
<evidence type="ECO:0000259" key="1">
    <source>
        <dbReference type="Pfam" id="PF00291"/>
    </source>
</evidence>
<dbReference type="FunCoup" id="Q9HKR1">
    <property type="interactions" value="105"/>
</dbReference>
<protein>
    <submittedName>
        <fullName evidence="2">Cysteine synthase related protein</fullName>
    </submittedName>
</protein>
<gene>
    <name evidence="2" type="ordered locus">Ta0535</name>
</gene>
<dbReference type="Gene3D" id="3.40.50.1100">
    <property type="match status" value="2"/>
</dbReference>
<dbReference type="EnsemblBacteria" id="CAC11675">
    <property type="protein sequence ID" value="CAC11675"/>
    <property type="gene ID" value="CAC11675"/>
</dbReference>
<evidence type="ECO:0000313" key="3">
    <source>
        <dbReference type="Proteomes" id="UP000001024"/>
    </source>
</evidence>
<keyword evidence="3" id="KW-1185">Reference proteome</keyword>
<dbReference type="Proteomes" id="UP000001024">
    <property type="component" value="Chromosome"/>
</dbReference>
<dbReference type="AlphaFoldDB" id="Q9HKR1"/>
<reference evidence="2 3" key="1">
    <citation type="journal article" date="2000" name="Nature">
        <title>The genome sequence of the thermoacidophilic scavenger Thermoplasma acidophilum.</title>
        <authorList>
            <person name="Ruepp A."/>
            <person name="Graml W."/>
            <person name="Santos-Martinez M.L."/>
            <person name="Koretke K.K."/>
            <person name="Volker C."/>
            <person name="Mewes H.W."/>
            <person name="Frishman D."/>
            <person name="Stocker S."/>
            <person name="Lupas A.N."/>
            <person name="Baumeister W."/>
        </authorList>
    </citation>
    <scope>NUCLEOTIDE SEQUENCE [LARGE SCALE GENOMIC DNA]</scope>
    <source>
        <strain evidence="3">ATCC 25905 / DSM 1728 / JCM 9062 / NBRC 15155 / AMRC-C165</strain>
    </source>
</reference>
<dbReference type="KEGG" id="tac:Ta0535"/>
<dbReference type="EMBL" id="AL445064">
    <property type="protein sequence ID" value="CAC11675.1"/>
    <property type="molecule type" value="Genomic_DNA"/>
</dbReference>
<dbReference type="InterPro" id="IPR036052">
    <property type="entry name" value="TrpB-like_PALP_sf"/>
</dbReference>
<dbReference type="OrthoDB" id="10138at2157"/>
<dbReference type="InParanoid" id="Q9HKR1"/>
<dbReference type="CDD" id="cd01561">
    <property type="entry name" value="CBS_like"/>
    <property type="match status" value="1"/>
</dbReference>
<dbReference type="PaxDb" id="273075-Ta0535"/>
<proteinExistence type="predicted"/>
<dbReference type="InterPro" id="IPR001926">
    <property type="entry name" value="TrpB-like_PALP"/>
</dbReference>
<dbReference type="STRING" id="273075.gene:9571755"/>
<evidence type="ECO:0000313" key="2">
    <source>
        <dbReference type="EMBL" id="CAC11675.1"/>
    </source>
</evidence>
<dbReference type="Pfam" id="PF00291">
    <property type="entry name" value="PALP"/>
    <property type="match status" value="1"/>
</dbReference>
<name>Q9HKR1_THEAC</name>
<dbReference type="SUPFAM" id="SSF53686">
    <property type="entry name" value="Tryptophan synthase beta subunit-like PLP-dependent enzymes"/>
    <property type="match status" value="1"/>
</dbReference>